<dbReference type="EMBL" id="JAFIWB010000018">
    <property type="protein sequence ID" value="MBN6103458.1"/>
    <property type="molecule type" value="Genomic_DNA"/>
</dbReference>
<sequence>MIWDSQQRPHERLTVWRDAMTLVEATYHLTQSFPDAERFGLTAQMRRAAISVPSNIAEGAARRSTAEYLRYLSMARGSLAELDTQMQIATRLQFGSPDAATLDLLNRTFSRLNALIRTLDDSRHLREPGALYESPISNPESHAR</sequence>
<gene>
    <name evidence="1" type="ORF">JR064_14920</name>
</gene>
<protein>
    <submittedName>
        <fullName evidence="1">Four helix bundle protein</fullName>
    </submittedName>
</protein>
<dbReference type="PANTHER" id="PTHR38471:SF2">
    <property type="entry name" value="FOUR HELIX BUNDLE PROTEIN"/>
    <property type="match status" value="1"/>
</dbReference>
<dbReference type="InterPro" id="IPR036583">
    <property type="entry name" value="23S_rRNA_IVS_sf"/>
</dbReference>
<organism evidence="1 2">
    <name type="scientific">Xanthomonas bonasiae</name>
    <dbReference type="NCBI Taxonomy" id="2810351"/>
    <lineage>
        <taxon>Bacteria</taxon>
        <taxon>Pseudomonadati</taxon>
        <taxon>Pseudomonadota</taxon>
        <taxon>Gammaproteobacteria</taxon>
        <taxon>Lysobacterales</taxon>
        <taxon>Lysobacteraceae</taxon>
        <taxon>Xanthomonas</taxon>
    </lineage>
</organism>
<dbReference type="Proteomes" id="UP000695802">
    <property type="component" value="Unassembled WGS sequence"/>
</dbReference>
<dbReference type="Gene3D" id="1.20.1440.60">
    <property type="entry name" value="23S rRNA-intervening sequence"/>
    <property type="match status" value="1"/>
</dbReference>
<comment type="caution">
    <text evidence="1">The sequence shown here is derived from an EMBL/GenBank/DDBJ whole genome shotgun (WGS) entry which is preliminary data.</text>
</comment>
<name>A0ABS3B523_9XANT</name>
<proteinExistence type="predicted"/>
<dbReference type="InterPro" id="IPR012657">
    <property type="entry name" value="23S_rRNA-intervening_sequence"/>
</dbReference>
<evidence type="ECO:0000313" key="1">
    <source>
        <dbReference type="EMBL" id="MBN6103458.1"/>
    </source>
</evidence>
<dbReference type="SUPFAM" id="SSF158446">
    <property type="entry name" value="IVS-encoded protein-like"/>
    <property type="match status" value="1"/>
</dbReference>
<dbReference type="Pfam" id="PF05635">
    <property type="entry name" value="23S_rRNA_IVP"/>
    <property type="match status" value="1"/>
</dbReference>
<evidence type="ECO:0000313" key="2">
    <source>
        <dbReference type="Proteomes" id="UP000695802"/>
    </source>
</evidence>
<reference evidence="1 2" key="1">
    <citation type="submission" date="2021-02" db="EMBL/GenBank/DDBJ databases">
        <title>Taxonomically Unique Crown Gall-Associated Xanthomonas Stains Have Deficiency in Virulence Repertories.</title>
        <authorList>
            <person name="Mafakheri H."/>
            <person name="Taghavi S.M."/>
            <person name="Dimkic I."/>
            <person name="Nemanja K."/>
            <person name="Osdaghi E."/>
        </authorList>
    </citation>
    <scope>NUCLEOTIDE SEQUENCE [LARGE SCALE GENOMIC DNA]</scope>
    <source>
        <strain evidence="1 2">FX4</strain>
    </source>
</reference>
<keyword evidence="2" id="KW-1185">Reference proteome</keyword>
<accession>A0ABS3B523</accession>
<dbReference type="CDD" id="cd16377">
    <property type="entry name" value="23S_rRNA_IVP_like"/>
    <property type="match status" value="1"/>
</dbReference>
<dbReference type="NCBIfam" id="TIGR02436">
    <property type="entry name" value="four helix bundle protein"/>
    <property type="match status" value="1"/>
</dbReference>
<dbReference type="PANTHER" id="PTHR38471">
    <property type="entry name" value="FOUR HELIX BUNDLE PROTEIN"/>
    <property type="match status" value="1"/>
</dbReference>